<dbReference type="PANTHER" id="PTHR18968:SF86">
    <property type="entry name" value="ACETOLACTATE SYNTHASE LARGE SUBUNIT ILVX-RELATED"/>
    <property type="match status" value="1"/>
</dbReference>
<comment type="similarity">
    <text evidence="1">Belongs to the TPP enzyme family.</text>
</comment>
<dbReference type="SUPFAM" id="SSF52467">
    <property type="entry name" value="DHS-like NAD/FAD-binding domain"/>
    <property type="match status" value="1"/>
</dbReference>
<dbReference type="InterPro" id="IPR012001">
    <property type="entry name" value="Thiamin_PyroP_enz_TPP-bd_dom"/>
</dbReference>
<dbReference type="InterPro" id="IPR029035">
    <property type="entry name" value="DHS-like_NAD/FAD-binding_dom"/>
</dbReference>
<dbReference type="PATRIC" id="fig|69279.3.peg.4680"/>
<dbReference type="Proteomes" id="UP000294958">
    <property type="component" value="Unassembled WGS sequence"/>
</dbReference>
<dbReference type="STRING" id="69279.BG36_19145"/>
<evidence type="ECO:0000313" key="6">
    <source>
        <dbReference type="EMBL" id="TDR30943.1"/>
    </source>
</evidence>
<feature type="domain" description="Thiamine pyrophosphate enzyme TPP-binding" evidence="3">
    <location>
        <begin position="386"/>
        <end position="513"/>
    </location>
</feature>
<name>A0A011TC74_9HYPH</name>
<dbReference type="CDD" id="cd07035">
    <property type="entry name" value="TPP_PYR_POX_like"/>
    <property type="match status" value="1"/>
</dbReference>
<sequence>MNGADMLCDVLLTNDVNVCFANPGTSEMHFVAALDRKPQMRCVLGLAEGVVTGAADGYARMADKPAATLLHTGPGLANGLANMHNARRAHTPMVNVVGDHATYHLQHDAPLTSDIEGLARPMSHWVGRIGTSAEVRVRTEEAYREAQMRRGVSTLILPADAAWGEVQPDTLSPVVLPQPPAVPAGTLSAAAAALRSGRRAVIILAGRALRAGALETAGRIAAATGAALFSQTSDRTERGAGRVAARPVPYNVDQAVQALREFEVAICIGGREPVGFFAYPGKPGTMLPPACEVIQLAGHEHDLSGTLDALAGFTGVGRDAPFLANRFTQREIAAPNGVLDADSICVAVARALPEGAIVIDEAITSGGRLTALSPGLAPHDHVPLTGGAIGEGIPLAVGAGVACPDRKVVAMQADGSGMYTVQGLWTQARENLDVVTVLLSNRAYAILQGEMRNVGVNEFGRNARRMLDLDSPDLDWCLIARGMGVEAARAETIGRFIDLLDAALARKGPFLIEARI</sequence>
<gene>
    <name evidence="5" type="ORF">BG36_19145</name>
    <name evidence="6" type="ORF">DES43_13810</name>
</gene>
<organism evidence="5 7">
    <name type="scientific">Aquamicrobium defluvii</name>
    <dbReference type="NCBI Taxonomy" id="69279"/>
    <lineage>
        <taxon>Bacteria</taxon>
        <taxon>Pseudomonadati</taxon>
        <taxon>Pseudomonadota</taxon>
        <taxon>Alphaproteobacteria</taxon>
        <taxon>Hyphomicrobiales</taxon>
        <taxon>Phyllobacteriaceae</taxon>
        <taxon>Aquamicrobium</taxon>
    </lineage>
</organism>
<dbReference type="GO" id="GO:0003984">
    <property type="term" value="F:acetolactate synthase activity"/>
    <property type="evidence" value="ECO:0007669"/>
    <property type="project" value="TreeGrafter"/>
</dbReference>
<evidence type="ECO:0000313" key="7">
    <source>
        <dbReference type="Proteomes" id="UP000019849"/>
    </source>
</evidence>
<reference evidence="5 7" key="1">
    <citation type="submission" date="2014-02" db="EMBL/GenBank/DDBJ databases">
        <title>Aquamicrobium defluvii Genome sequencing.</title>
        <authorList>
            <person name="Wang X."/>
        </authorList>
    </citation>
    <scope>NUCLEOTIDE SEQUENCE [LARGE SCALE GENOMIC DNA]</scope>
    <source>
        <strain evidence="5 7">W13Z1</strain>
    </source>
</reference>
<dbReference type="SUPFAM" id="SSF52518">
    <property type="entry name" value="Thiamin diphosphate-binding fold (THDP-binding)"/>
    <property type="match status" value="2"/>
</dbReference>
<dbReference type="Pfam" id="PF02775">
    <property type="entry name" value="TPP_enzyme_C"/>
    <property type="match status" value="1"/>
</dbReference>
<evidence type="ECO:0000256" key="2">
    <source>
        <dbReference type="ARBA" id="ARBA00023052"/>
    </source>
</evidence>
<protein>
    <submittedName>
        <fullName evidence="6">Acetolactate synthase-1/2/3 large subunit</fullName>
    </submittedName>
    <submittedName>
        <fullName evidence="5">Decarboxylase</fullName>
    </submittedName>
</protein>
<dbReference type="PANTHER" id="PTHR18968">
    <property type="entry name" value="THIAMINE PYROPHOSPHATE ENZYMES"/>
    <property type="match status" value="1"/>
</dbReference>
<dbReference type="InterPro" id="IPR045229">
    <property type="entry name" value="TPP_enz"/>
</dbReference>
<dbReference type="GO" id="GO:0050660">
    <property type="term" value="F:flavin adenine dinucleotide binding"/>
    <property type="evidence" value="ECO:0007669"/>
    <property type="project" value="TreeGrafter"/>
</dbReference>
<dbReference type="HOGENOM" id="CLU_013748_8_0_5"/>
<dbReference type="OrthoDB" id="9773408at2"/>
<feature type="domain" description="Thiamine pyrophosphate enzyme N-terminal TPP-binding" evidence="4">
    <location>
        <begin position="1"/>
        <end position="109"/>
    </location>
</feature>
<dbReference type="Pfam" id="PF02776">
    <property type="entry name" value="TPP_enzyme_N"/>
    <property type="match status" value="1"/>
</dbReference>
<dbReference type="Gene3D" id="3.40.50.1220">
    <property type="entry name" value="TPP-binding domain"/>
    <property type="match status" value="1"/>
</dbReference>
<dbReference type="EMBL" id="SNZF01000038">
    <property type="protein sequence ID" value="TDR30943.1"/>
    <property type="molecule type" value="Genomic_DNA"/>
</dbReference>
<dbReference type="CDD" id="cd02002">
    <property type="entry name" value="TPP_BFDC"/>
    <property type="match status" value="1"/>
</dbReference>
<dbReference type="NCBIfam" id="NF005760">
    <property type="entry name" value="PRK07586.1"/>
    <property type="match status" value="1"/>
</dbReference>
<keyword evidence="2" id="KW-0786">Thiamine pyrophosphate</keyword>
<dbReference type="GO" id="GO:0044281">
    <property type="term" value="P:small molecule metabolic process"/>
    <property type="evidence" value="ECO:0007669"/>
    <property type="project" value="UniProtKB-ARBA"/>
</dbReference>
<dbReference type="InterPro" id="IPR029061">
    <property type="entry name" value="THDP-binding"/>
</dbReference>
<dbReference type="AlphaFoldDB" id="A0A011TC74"/>
<keyword evidence="8" id="KW-1185">Reference proteome</keyword>
<dbReference type="RefSeq" id="WP_035033122.1">
    <property type="nucleotide sequence ID" value="NZ_KK073914.1"/>
</dbReference>
<reference evidence="6 8" key="2">
    <citation type="submission" date="2019-03" db="EMBL/GenBank/DDBJ databases">
        <title>Genomic Encyclopedia of Type Strains, Phase IV (KMG-IV): sequencing the most valuable type-strain genomes for metagenomic binning, comparative biology and taxonomic classification.</title>
        <authorList>
            <person name="Goeker M."/>
        </authorList>
    </citation>
    <scope>NUCLEOTIDE SEQUENCE [LARGE SCALE GENOMIC DNA]</scope>
    <source>
        <strain evidence="6 8">DSM 11603</strain>
    </source>
</reference>
<proteinExistence type="inferred from homology"/>
<dbReference type="Gene3D" id="3.40.50.970">
    <property type="match status" value="2"/>
</dbReference>
<dbReference type="InterPro" id="IPR011766">
    <property type="entry name" value="TPP_enzyme_TPP-bd"/>
</dbReference>
<evidence type="ECO:0000313" key="5">
    <source>
        <dbReference type="EMBL" id="EXL01462.1"/>
    </source>
</evidence>
<dbReference type="eggNOG" id="COG0028">
    <property type="taxonomic scope" value="Bacteria"/>
</dbReference>
<evidence type="ECO:0000313" key="8">
    <source>
        <dbReference type="Proteomes" id="UP000294958"/>
    </source>
</evidence>
<accession>A0A011TC74</accession>
<dbReference type="EMBL" id="JENY01000043">
    <property type="protein sequence ID" value="EXL01462.1"/>
    <property type="molecule type" value="Genomic_DNA"/>
</dbReference>
<dbReference type="GO" id="GO:0030976">
    <property type="term" value="F:thiamine pyrophosphate binding"/>
    <property type="evidence" value="ECO:0007669"/>
    <property type="project" value="InterPro"/>
</dbReference>
<dbReference type="Proteomes" id="UP000019849">
    <property type="component" value="Unassembled WGS sequence"/>
</dbReference>
<evidence type="ECO:0000256" key="1">
    <source>
        <dbReference type="ARBA" id="ARBA00007812"/>
    </source>
</evidence>
<evidence type="ECO:0000259" key="4">
    <source>
        <dbReference type="Pfam" id="PF02776"/>
    </source>
</evidence>
<evidence type="ECO:0000259" key="3">
    <source>
        <dbReference type="Pfam" id="PF02775"/>
    </source>
</evidence>
<comment type="caution">
    <text evidence="5">The sequence shown here is derived from an EMBL/GenBank/DDBJ whole genome shotgun (WGS) entry which is preliminary data.</text>
</comment>